<comment type="caution">
    <text evidence="1">The sequence shown here is derived from an EMBL/GenBank/DDBJ whole genome shotgun (WGS) entry which is preliminary data.</text>
</comment>
<accession>A0A9N9VYQ1</accession>
<evidence type="ECO:0000313" key="2">
    <source>
        <dbReference type="Proteomes" id="UP000775872"/>
    </source>
</evidence>
<name>A0A9N9VYQ1_9HYPO</name>
<dbReference type="InterPro" id="IPR036188">
    <property type="entry name" value="FAD/NAD-bd_sf"/>
</dbReference>
<gene>
    <name evidence="1" type="ORF">CSOL1703_00004067</name>
</gene>
<dbReference type="SUPFAM" id="SSF51905">
    <property type="entry name" value="FAD/NAD(P)-binding domain"/>
    <property type="match status" value="1"/>
</dbReference>
<dbReference type="EMBL" id="CABFOC020000002">
    <property type="protein sequence ID" value="CAH0040809.1"/>
    <property type="molecule type" value="Genomic_DNA"/>
</dbReference>
<protein>
    <submittedName>
        <fullName evidence="1">Uncharacterized protein</fullName>
    </submittedName>
</protein>
<dbReference type="Proteomes" id="UP000775872">
    <property type="component" value="Unassembled WGS sequence"/>
</dbReference>
<dbReference type="Gene3D" id="3.50.50.60">
    <property type="entry name" value="FAD/NAD(P)-binding domain"/>
    <property type="match status" value="1"/>
</dbReference>
<keyword evidence="2" id="KW-1185">Reference proteome</keyword>
<dbReference type="AlphaFoldDB" id="A0A9N9VYQ1"/>
<organism evidence="1 2">
    <name type="scientific">Clonostachys solani</name>
    <dbReference type="NCBI Taxonomy" id="160281"/>
    <lineage>
        <taxon>Eukaryota</taxon>
        <taxon>Fungi</taxon>
        <taxon>Dikarya</taxon>
        <taxon>Ascomycota</taxon>
        <taxon>Pezizomycotina</taxon>
        <taxon>Sordariomycetes</taxon>
        <taxon>Hypocreomycetidae</taxon>
        <taxon>Hypocreales</taxon>
        <taxon>Bionectriaceae</taxon>
        <taxon>Clonostachys</taxon>
    </lineage>
</organism>
<evidence type="ECO:0000313" key="1">
    <source>
        <dbReference type="EMBL" id="CAH0040809.1"/>
    </source>
</evidence>
<sequence>MRTRRGVLTLSTSTTSISRPLSPFYLLSKLESWISGSKHRRFMIVGDSAYASPPTAEHGVNQAFEDIYTLTGGGASLRVSTKKWHQGRQSRINLVIDLND</sequence>
<reference evidence="1" key="1">
    <citation type="submission" date="2021-10" db="EMBL/GenBank/DDBJ databases">
        <authorList>
            <person name="Piombo E."/>
        </authorList>
    </citation>
    <scope>NUCLEOTIDE SEQUENCE</scope>
</reference>
<proteinExistence type="predicted"/>